<dbReference type="PANTHER" id="PTHR22911">
    <property type="entry name" value="ACYL-MALONYL CONDENSING ENZYME-RELATED"/>
    <property type="match status" value="1"/>
</dbReference>
<dbReference type="OrthoDB" id="7818056at2"/>
<feature type="transmembrane region" description="Helical" evidence="1">
    <location>
        <begin position="250"/>
        <end position="268"/>
    </location>
</feature>
<feature type="transmembrane region" description="Helical" evidence="1">
    <location>
        <begin position="60"/>
        <end position="80"/>
    </location>
</feature>
<feature type="transmembrane region" description="Helical" evidence="1">
    <location>
        <begin position="113"/>
        <end position="131"/>
    </location>
</feature>
<dbReference type="InterPro" id="IPR037185">
    <property type="entry name" value="EmrE-like"/>
</dbReference>
<dbReference type="Pfam" id="PF00892">
    <property type="entry name" value="EamA"/>
    <property type="match status" value="2"/>
</dbReference>
<dbReference type="GO" id="GO:0016020">
    <property type="term" value="C:membrane"/>
    <property type="evidence" value="ECO:0007669"/>
    <property type="project" value="InterPro"/>
</dbReference>
<feature type="transmembrane region" description="Helical" evidence="1">
    <location>
        <begin position="195"/>
        <end position="213"/>
    </location>
</feature>
<gene>
    <name evidence="3" type="ORF">CSC94_18050</name>
</gene>
<proteinExistence type="predicted"/>
<keyword evidence="1" id="KW-0812">Transmembrane</keyword>
<dbReference type="Proteomes" id="UP000221168">
    <property type="component" value="Unassembled WGS sequence"/>
</dbReference>
<evidence type="ECO:0000256" key="1">
    <source>
        <dbReference type="SAM" id="Phobius"/>
    </source>
</evidence>
<evidence type="ECO:0000313" key="4">
    <source>
        <dbReference type="Proteomes" id="UP000221168"/>
    </source>
</evidence>
<feature type="transmembrane region" description="Helical" evidence="1">
    <location>
        <begin position="29"/>
        <end position="48"/>
    </location>
</feature>
<feature type="domain" description="EamA" evidence="2">
    <location>
        <begin position="3"/>
        <end position="127"/>
    </location>
</feature>
<keyword evidence="4" id="KW-1185">Reference proteome</keyword>
<evidence type="ECO:0000259" key="2">
    <source>
        <dbReference type="Pfam" id="PF00892"/>
    </source>
</evidence>
<dbReference type="AlphaFoldDB" id="A0A2G1QJX4"/>
<keyword evidence="1" id="KW-0472">Membrane</keyword>
<dbReference type="SUPFAM" id="SSF103481">
    <property type="entry name" value="Multidrug resistance efflux transporter EmrE"/>
    <property type="match status" value="2"/>
</dbReference>
<accession>A0A2G1QJX4</accession>
<feature type="transmembrane region" description="Helical" evidence="1">
    <location>
        <begin position="166"/>
        <end position="189"/>
    </location>
</feature>
<feature type="transmembrane region" description="Helical" evidence="1">
    <location>
        <begin position="225"/>
        <end position="244"/>
    </location>
</feature>
<feature type="transmembrane region" description="Helical" evidence="1">
    <location>
        <begin position="137"/>
        <end position="154"/>
    </location>
</feature>
<dbReference type="PANTHER" id="PTHR22911:SF103">
    <property type="entry name" value="BLR2811 PROTEIN"/>
    <property type="match status" value="1"/>
</dbReference>
<protein>
    <submittedName>
        <fullName evidence="3">EamA family transporter</fullName>
    </submittedName>
</protein>
<dbReference type="EMBL" id="PDVP01000013">
    <property type="protein sequence ID" value="PHP65761.1"/>
    <property type="molecule type" value="Genomic_DNA"/>
</dbReference>
<feature type="transmembrane region" description="Helical" evidence="1">
    <location>
        <begin position="86"/>
        <end position="104"/>
    </location>
</feature>
<keyword evidence="1" id="KW-1133">Transmembrane helix</keyword>
<evidence type="ECO:0000313" key="3">
    <source>
        <dbReference type="EMBL" id="PHP65761.1"/>
    </source>
</evidence>
<reference evidence="3 4" key="1">
    <citation type="submission" date="2017-10" db="EMBL/GenBank/DDBJ databases">
        <title>Sedimentibacterium mangrovi gen. nov., sp. nov., a novel member of family Phyllobacteriacea isolated from mangrove sediment.</title>
        <authorList>
            <person name="Liao H."/>
            <person name="Tian Y."/>
        </authorList>
    </citation>
    <scope>NUCLEOTIDE SEQUENCE [LARGE SCALE GENOMIC DNA]</scope>
    <source>
        <strain evidence="3 4">X9-2-2</strain>
    </source>
</reference>
<dbReference type="InterPro" id="IPR000620">
    <property type="entry name" value="EamA_dom"/>
</dbReference>
<comment type="caution">
    <text evidence="3">The sequence shown here is derived from an EMBL/GenBank/DDBJ whole genome shotgun (WGS) entry which is preliminary data.</text>
</comment>
<feature type="domain" description="EamA" evidence="2">
    <location>
        <begin position="136"/>
        <end position="268"/>
    </location>
</feature>
<sequence>MTLGFFVFSAVDTQAKFLAQDFHPIQVVWVRQLGLLVGMLLLLGWHGFSVLKTSRPGMQLTRGALAVVSATIFIFGVRYVPLADAVAVSFVAPFFVTILGALILREPVGIRRWMAVAIGFAATLIIIRPGMGMLHPAILLIVVAAGMFALRQIISRVLAADDRTATTVAYTALSGSLLLTIALPFVWVWPTHASQWMLFFSIAAMAAFGELMIIKALEIAQAVAVAPMQYTMMIWGTFYGWAVFSQLPDVWTLVGAAIIIATGIYVINRERIAAREGRMRAVRTDD</sequence>
<name>A0A2G1QJX4_9HYPH</name>
<organism evidence="3 4">
    <name type="scientific">Zhengella mangrovi</name>
    <dbReference type="NCBI Taxonomy" id="1982044"/>
    <lineage>
        <taxon>Bacteria</taxon>
        <taxon>Pseudomonadati</taxon>
        <taxon>Pseudomonadota</taxon>
        <taxon>Alphaproteobacteria</taxon>
        <taxon>Hyphomicrobiales</taxon>
        <taxon>Notoacmeibacteraceae</taxon>
        <taxon>Zhengella</taxon>
    </lineage>
</organism>